<dbReference type="EMBL" id="LDZY01000005">
    <property type="protein sequence ID" value="KLU66192.1"/>
    <property type="molecule type" value="Genomic_DNA"/>
</dbReference>
<accession>A0A0J1FSC0</accession>
<evidence type="ECO:0008006" key="3">
    <source>
        <dbReference type="Google" id="ProtNLM"/>
    </source>
</evidence>
<gene>
    <name evidence="1" type="ORF">DEAC_c15910</name>
</gene>
<organism evidence="1 2">
    <name type="scientific">Desulfosporosinus acididurans</name>
    <dbReference type="NCBI Taxonomy" id="476652"/>
    <lineage>
        <taxon>Bacteria</taxon>
        <taxon>Bacillati</taxon>
        <taxon>Bacillota</taxon>
        <taxon>Clostridia</taxon>
        <taxon>Eubacteriales</taxon>
        <taxon>Desulfitobacteriaceae</taxon>
        <taxon>Desulfosporosinus</taxon>
    </lineage>
</organism>
<keyword evidence="2" id="KW-1185">Reference proteome</keyword>
<dbReference type="PATRIC" id="fig|476652.3.peg.1645"/>
<evidence type="ECO:0000313" key="2">
    <source>
        <dbReference type="Proteomes" id="UP000036356"/>
    </source>
</evidence>
<name>A0A0J1FSC0_9FIRM</name>
<dbReference type="Gene3D" id="3.40.50.1000">
    <property type="entry name" value="HAD superfamily/HAD-like"/>
    <property type="match status" value="1"/>
</dbReference>
<dbReference type="STRING" id="476652.DEAC_c15910"/>
<evidence type="ECO:0000313" key="1">
    <source>
        <dbReference type="EMBL" id="KLU66192.1"/>
    </source>
</evidence>
<dbReference type="AlphaFoldDB" id="A0A0J1FSC0"/>
<reference evidence="1 2" key="1">
    <citation type="submission" date="2015-06" db="EMBL/GenBank/DDBJ databases">
        <title>Draft genome of the moderately acidophilic sulfate reducer Candidatus Desulfosporosinus acididurans strain M1.</title>
        <authorList>
            <person name="Poehlein A."/>
            <person name="Petzsch P."/>
            <person name="Johnson B.D."/>
            <person name="Schloemann M."/>
            <person name="Daniel R."/>
            <person name="Muehling M."/>
        </authorList>
    </citation>
    <scope>NUCLEOTIDE SEQUENCE [LARGE SCALE GENOMIC DNA]</scope>
    <source>
        <strain evidence="1 2">M1</strain>
    </source>
</reference>
<sequence>MIKLMIPGKGVVALEVLVLDFNGTLALDGNMLESVREHLRRLALLMDIHILTSDTFGTVKRQCQGLPVQVNVLSSSNHTKEKADYVLNFNPDHVVAVGNGANDQLMLEKAFLGIGVIGFEGACTSALLSSDVIVKDIEDAFGLLLKPQRLKATLRQ</sequence>
<comment type="caution">
    <text evidence="1">The sequence shown here is derived from an EMBL/GenBank/DDBJ whole genome shotgun (WGS) entry which is preliminary data.</text>
</comment>
<dbReference type="Proteomes" id="UP000036356">
    <property type="component" value="Unassembled WGS sequence"/>
</dbReference>
<proteinExistence type="predicted"/>
<dbReference type="SUPFAM" id="SSF56784">
    <property type="entry name" value="HAD-like"/>
    <property type="match status" value="1"/>
</dbReference>
<dbReference type="InterPro" id="IPR036412">
    <property type="entry name" value="HAD-like_sf"/>
</dbReference>
<dbReference type="InterPro" id="IPR023214">
    <property type="entry name" value="HAD_sf"/>
</dbReference>
<protein>
    <recommendedName>
        <fullName evidence="3">Haloacid dehalogenase-like hydrolase</fullName>
    </recommendedName>
</protein>